<dbReference type="PROSITE" id="PS00330">
    <property type="entry name" value="HEMOLYSIN_CALCIUM"/>
    <property type="match status" value="3"/>
</dbReference>
<evidence type="ECO:0000256" key="4">
    <source>
        <dbReference type="ARBA" id="ARBA00022737"/>
    </source>
</evidence>
<dbReference type="InterPro" id="IPR001343">
    <property type="entry name" value="Hemolysn_Ca-bd"/>
</dbReference>
<protein>
    <recommendedName>
        <fullName evidence="5">Peptidase M10 serralysin C-terminal domain-containing protein</fullName>
    </recommendedName>
</protein>
<evidence type="ECO:0000313" key="6">
    <source>
        <dbReference type="EMBL" id="GCL41586.1"/>
    </source>
</evidence>
<dbReference type="Pfam" id="PF08548">
    <property type="entry name" value="Peptidase_M10_C"/>
    <property type="match status" value="1"/>
</dbReference>
<sequence>MIGGLGDDIYVVDSITDTIMENQGEGTDGIQSSVALALATFSNIENLTLTGTTAINGIGNDTHNVITGNTANNILDGGLGNDTLNGGLGNDSLIGGTGNDTYLFSITTSVGTDIITEAVVGGQDTIDFTGTTTAIRLNLGITTTQTLVANGSKLTLTAANTIENVIAGAGADRIIGNDLDNRLVGGAGNDALTGGAGNDALVGGAGNDTLIGGAGNDVFSLAGNSVFTVASQGLDIIQDFTPGNDQISLSKSVFASVTSVIGQGFSVANEFAVVEDDDLVGTSNGLIVYSSSSGSLYYNENGAAAGFGTGGEFALLVTAPTLTASNFSLV</sequence>
<name>A0A480AC92_9CYAN</name>
<keyword evidence="4" id="KW-0677">Repeat</keyword>
<dbReference type="Pfam" id="PF00353">
    <property type="entry name" value="HemolysinCabind"/>
    <property type="match status" value="2"/>
</dbReference>
<dbReference type="AlphaFoldDB" id="A0A480AC92"/>
<keyword evidence="3" id="KW-0964">Secreted</keyword>
<feature type="domain" description="Peptidase M10 serralysin C-terminal" evidence="5">
    <location>
        <begin position="120"/>
        <end position="251"/>
    </location>
</feature>
<comment type="subcellular location">
    <subcellularLocation>
        <location evidence="2">Secreted</location>
    </subcellularLocation>
</comment>
<reference evidence="7" key="1">
    <citation type="submission" date="2019-02" db="EMBL/GenBank/DDBJ databases">
        <title>Draft genome sequence of Dolichospermum planctonicum NIES-80.</title>
        <authorList>
            <person name="Yamaguchi H."/>
            <person name="Suzuki S."/>
            <person name="Kawachi M."/>
        </authorList>
    </citation>
    <scope>NUCLEOTIDE SEQUENCE [LARGE SCALE GENOMIC DNA]</scope>
    <source>
        <strain evidence="7">NIES-80</strain>
    </source>
</reference>
<dbReference type="SUPFAM" id="SSF51120">
    <property type="entry name" value="beta-Roll"/>
    <property type="match status" value="2"/>
</dbReference>
<dbReference type="GO" id="GO:0005509">
    <property type="term" value="F:calcium ion binding"/>
    <property type="evidence" value="ECO:0007669"/>
    <property type="project" value="InterPro"/>
</dbReference>
<comment type="caution">
    <text evidence="6">The sequence shown here is derived from an EMBL/GenBank/DDBJ whole genome shotgun (WGS) entry which is preliminary data.</text>
</comment>
<dbReference type="Proteomes" id="UP000299367">
    <property type="component" value="Unassembled WGS sequence"/>
</dbReference>
<dbReference type="InterPro" id="IPR050557">
    <property type="entry name" value="RTX_toxin/Mannuronan_C5-epim"/>
</dbReference>
<accession>A0A480AC92</accession>
<organism evidence="6 7">
    <name type="scientific">Dolichospermum planctonicum</name>
    <dbReference type="NCBI Taxonomy" id="136072"/>
    <lineage>
        <taxon>Bacteria</taxon>
        <taxon>Bacillati</taxon>
        <taxon>Cyanobacteriota</taxon>
        <taxon>Cyanophyceae</taxon>
        <taxon>Nostocales</taxon>
        <taxon>Aphanizomenonaceae</taxon>
        <taxon>Dolichospermum</taxon>
    </lineage>
</organism>
<evidence type="ECO:0000256" key="3">
    <source>
        <dbReference type="ARBA" id="ARBA00022525"/>
    </source>
</evidence>
<evidence type="ECO:0000256" key="1">
    <source>
        <dbReference type="ARBA" id="ARBA00001913"/>
    </source>
</evidence>
<dbReference type="Gene3D" id="2.150.10.10">
    <property type="entry name" value="Serralysin-like metalloprotease, C-terminal"/>
    <property type="match status" value="2"/>
</dbReference>
<dbReference type="PANTHER" id="PTHR38340">
    <property type="entry name" value="S-LAYER PROTEIN"/>
    <property type="match status" value="1"/>
</dbReference>
<dbReference type="GO" id="GO:0005615">
    <property type="term" value="C:extracellular space"/>
    <property type="evidence" value="ECO:0007669"/>
    <property type="project" value="InterPro"/>
</dbReference>
<dbReference type="InterPro" id="IPR011049">
    <property type="entry name" value="Serralysin-like_metalloprot_C"/>
</dbReference>
<dbReference type="InterPro" id="IPR018511">
    <property type="entry name" value="Hemolysin-typ_Ca-bd_CS"/>
</dbReference>
<evidence type="ECO:0000256" key="2">
    <source>
        <dbReference type="ARBA" id="ARBA00004613"/>
    </source>
</evidence>
<evidence type="ECO:0000313" key="7">
    <source>
        <dbReference type="Proteomes" id="UP000299367"/>
    </source>
</evidence>
<proteinExistence type="predicted"/>
<comment type="cofactor">
    <cofactor evidence="1">
        <name>Ca(2+)</name>
        <dbReference type="ChEBI" id="CHEBI:29108"/>
    </cofactor>
</comment>
<dbReference type="EMBL" id="BJCF01000009">
    <property type="protein sequence ID" value="GCL41586.1"/>
    <property type="molecule type" value="Genomic_DNA"/>
</dbReference>
<dbReference type="PANTHER" id="PTHR38340:SF1">
    <property type="entry name" value="S-LAYER PROTEIN"/>
    <property type="match status" value="1"/>
</dbReference>
<dbReference type="InterPro" id="IPR013858">
    <property type="entry name" value="Peptidase_M10B_C"/>
</dbReference>
<dbReference type="PRINTS" id="PR00313">
    <property type="entry name" value="CABNDNGRPT"/>
</dbReference>
<evidence type="ECO:0000259" key="5">
    <source>
        <dbReference type="Pfam" id="PF08548"/>
    </source>
</evidence>
<gene>
    <name evidence="6" type="ORF">NIES80_12820</name>
</gene>